<dbReference type="AlphaFoldDB" id="A0AA45LBD2"/>
<evidence type="ECO:0000313" key="3">
    <source>
        <dbReference type="Proteomes" id="UP000677152"/>
    </source>
</evidence>
<dbReference type="Proteomes" id="UP000677152">
    <property type="component" value="Chromosome"/>
</dbReference>
<feature type="region of interest" description="Disordered" evidence="1">
    <location>
        <begin position="1"/>
        <end position="29"/>
    </location>
</feature>
<accession>A0AA45LBD2</accession>
<evidence type="ECO:0000256" key="1">
    <source>
        <dbReference type="SAM" id="MobiDB-lite"/>
    </source>
</evidence>
<name>A0AA45LBD2_9PSEU</name>
<organism evidence="2 3">
    <name type="scientific">Actinosynnema pretiosum subsp. pretiosum</name>
    <dbReference type="NCBI Taxonomy" id="103721"/>
    <lineage>
        <taxon>Bacteria</taxon>
        <taxon>Bacillati</taxon>
        <taxon>Actinomycetota</taxon>
        <taxon>Actinomycetes</taxon>
        <taxon>Pseudonocardiales</taxon>
        <taxon>Pseudonocardiaceae</taxon>
        <taxon>Actinosynnema</taxon>
    </lineage>
</organism>
<sequence length="71" mass="7388">MVPAGWWGRQDPITGAWGGSGGGRRDQGLGLAAWPDEDVEAPWSWLAQLAYGACCGEEITGLPDLGGRFGG</sequence>
<dbReference type="EMBL" id="CP073249">
    <property type="protein sequence ID" value="QUF06776.1"/>
    <property type="molecule type" value="Genomic_DNA"/>
</dbReference>
<evidence type="ECO:0000313" key="2">
    <source>
        <dbReference type="EMBL" id="QUF06776.1"/>
    </source>
</evidence>
<gene>
    <name evidence="2" type="ORF">KCV87_12400</name>
</gene>
<reference evidence="2" key="1">
    <citation type="submission" date="2021-04" db="EMBL/GenBank/DDBJ databases">
        <title>Genomic sequence of Actinosynnema pretiosum subsp. pretiosum ATCC 31280 (C-14919).</title>
        <authorList>
            <person name="Bai L."/>
            <person name="Wang X."/>
            <person name="Xiao Y."/>
        </authorList>
    </citation>
    <scope>NUCLEOTIDE SEQUENCE</scope>
    <source>
        <strain evidence="2">ATCC 31280</strain>
    </source>
</reference>
<proteinExistence type="predicted"/>
<protein>
    <submittedName>
        <fullName evidence="2">Uncharacterized protein</fullName>
    </submittedName>
</protein>